<protein>
    <submittedName>
        <fullName evidence="1">Uncharacterized protein</fullName>
    </submittedName>
</protein>
<organism evidence="1 2">
    <name type="scientific">Paspalum notatum var. saurae</name>
    <dbReference type="NCBI Taxonomy" id="547442"/>
    <lineage>
        <taxon>Eukaryota</taxon>
        <taxon>Viridiplantae</taxon>
        <taxon>Streptophyta</taxon>
        <taxon>Embryophyta</taxon>
        <taxon>Tracheophyta</taxon>
        <taxon>Spermatophyta</taxon>
        <taxon>Magnoliopsida</taxon>
        <taxon>Liliopsida</taxon>
        <taxon>Poales</taxon>
        <taxon>Poaceae</taxon>
        <taxon>PACMAD clade</taxon>
        <taxon>Panicoideae</taxon>
        <taxon>Andropogonodae</taxon>
        <taxon>Paspaleae</taxon>
        <taxon>Paspalinae</taxon>
        <taxon>Paspalum</taxon>
    </lineage>
</organism>
<gene>
    <name evidence="1" type="ORF">U9M48_004231</name>
</gene>
<name>A0AAQ3PK79_PASNO</name>
<evidence type="ECO:0000313" key="2">
    <source>
        <dbReference type="Proteomes" id="UP001341281"/>
    </source>
</evidence>
<dbReference type="EMBL" id="CP144745">
    <property type="protein sequence ID" value="WVZ53262.1"/>
    <property type="molecule type" value="Genomic_DNA"/>
</dbReference>
<reference evidence="1 2" key="1">
    <citation type="submission" date="2024-02" db="EMBL/GenBank/DDBJ databases">
        <title>High-quality chromosome-scale genome assembly of Pensacola bahiagrass (Paspalum notatum Flugge var. saurae).</title>
        <authorList>
            <person name="Vega J.M."/>
            <person name="Podio M."/>
            <person name="Orjuela J."/>
            <person name="Siena L.A."/>
            <person name="Pessino S.C."/>
            <person name="Combes M.C."/>
            <person name="Mariac C."/>
            <person name="Albertini E."/>
            <person name="Pupilli F."/>
            <person name="Ortiz J.P.A."/>
            <person name="Leblanc O."/>
        </authorList>
    </citation>
    <scope>NUCLEOTIDE SEQUENCE [LARGE SCALE GENOMIC DNA]</scope>
    <source>
        <strain evidence="1">R1</strain>
        <tissue evidence="1">Leaf</tissue>
    </source>
</reference>
<proteinExistence type="predicted"/>
<keyword evidence="2" id="KW-1185">Reference proteome</keyword>
<accession>A0AAQ3PK79</accession>
<evidence type="ECO:0000313" key="1">
    <source>
        <dbReference type="EMBL" id="WVZ53262.1"/>
    </source>
</evidence>
<dbReference type="Proteomes" id="UP001341281">
    <property type="component" value="Chromosome 01"/>
</dbReference>
<sequence>MEMVAYKMEVWLLHGVALVQRQPPCQELMLKPHRPSSVRGMLLQHPELVQHLAAPGQSIQGCCGSLWKLEVP</sequence>
<dbReference type="AlphaFoldDB" id="A0AAQ3PK79"/>